<dbReference type="GO" id="GO:0071949">
    <property type="term" value="F:FAD binding"/>
    <property type="evidence" value="ECO:0007669"/>
    <property type="project" value="InterPro"/>
</dbReference>
<dbReference type="InterPro" id="IPR002938">
    <property type="entry name" value="FAD-bd"/>
</dbReference>
<reference evidence="2 3" key="1">
    <citation type="submission" date="2018-05" db="EMBL/GenBank/DDBJ databases">
        <title>Evolution of GPA BGCs.</title>
        <authorList>
            <person name="Waglechner N."/>
            <person name="Wright G.D."/>
        </authorList>
    </citation>
    <scope>NUCLEOTIDE SEQUENCE [LARGE SCALE GENOMIC DNA]</scope>
    <source>
        <strain evidence="2 3">A82846</strain>
    </source>
</reference>
<protein>
    <submittedName>
        <fullName evidence="2">FAD-dependent oxidoreductase</fullName>
    </submittedName>
</protein>
<dbReference type="InterPro" id="IPR051704">
    <property type="entry name" value="FAD_aromatic-hydroxylase"/>
</dbReference>
<organism evidence="2 3">
    <name type="scientific">Kibdelosporangium aridum</name>
    <dbReference type="NCBI Taxonomy" id="2030"/>
    <lineage>
        <taxon>Bacteria</taxon>
        <taxon>Bacillati</taxon>
        <taxon>Actinomycetota</taxon>
        <taxon>Actinomycetes</taxon>
        <taxon>Pseudonocardiales</taxon>
        <taxon>Pseudonocardiaceae</taxon>
        <taxon>Kibdelosporangium</taxon>
    </lineage>
</organism>
<name>A0A428YZX2_KIBAR</name>
<evidence type="ECO:0000313" key="2">
    <source>
        <dbReference type="EMBL" id="RSM77293.1"/>
    </source>
</evidence>
<accession>A0A428YZX2</accession>
<proteinExistence type="predicted"/>
<dbReference type="EMBL" id="QHKI01000041">
    <property type="protein sequence ID" value="RSM77293.1"/>
    <property type="molecule type" value="Genomic_DNA"/>
</dbReference>
<dbReference type="PANTHER" id="PTHR46865:SF8">
    <property type="entry name" value="POSSIBLE OXIDOREDUCTASE"/>
    <property type="match status" value="1"/>
</dbReference>
<comment type="caution">
    <text evidence="2">The sequence shown here is derived from an EMBL/GenBank/DDBJ whole genome shotgun (WGS) entry which is preliminary data.</text>
</comment>
<dbReference type="PRINTS" id="PR00420">
    <property type="entry name" value="RNGMNOXGNASE"/>
</dbReference>
<dbReference type="Proteomes" id="UP000287547">
    <property type="component" value="Unassembled WGS sequence"/>
</dbReference>
<dbReference type="OrthoDB" id="3356051at2"/>
<sequence length="396" mass="42728">MKIVICGAGIAGLTLANQLAPNHDVTVVEKAPGPRPQGYMIDFFGAGYDVAEKMDLLPSLKKVGYQVSEAAYLDETGRRRAGLPFDVFAKAVDAKLVSIMRPDLEAVLRSRLPASVDLRFGTSVRDIDALPDNVAATLSDGSTIVADLLVGADGIHSAVRSLAFGTGDYLRYLGFHTAAYVFDDPSVHAQVGDRFCLTDTVGKQFGFYALRDGRVAAFTVHRTPDPTLPADPRAAIRSVYADLGWVVPQALEACPDPADVYYDQVAQTVLPEWSRGRVVLIGDACHAVSLLAGQGASLGMAGAFVLAAHLDRTQSVREALTGYEEIWRPVVEEKQQVARNGARWFLPASESHLRIRRAAMRLARVPGFSRYLAGTIAGKTTAVIKQLQGREHRPAS</sequence>
<evidence type="ECO:0000259" key="1">
    <source>
        <dbReference type="Pfam" id="PF01494"/>
    </source>
</evidence>
<dbReference type="Gene3D" id="3.50.50.60">
    <property type="entry name" value="FAD/NAD(P)-binding domain"/>
    <property type="match status" value="1"/>
</dbReference>
<dbReference type="InterPro" id="IPR036188">
    <property type="entry name" value="FAD/NAD-bd_sf"/>
</dbReference>
<feature type="domain" description="FAD-binding" evidence="1">
    <location>
        <begin position="2"/>
        <end position="332"/>
    </location>
</feature>
<evidence type="ECO:0000313" key="3">
    <source>
        <dbReference type="Proteomes" id="UP000287547"/>
    </source>
</evidence>
<dbReference type="Pfam" id="PF01494">
    <property type="entry name" value="FAD_binding_3"/>
    <property type="match status" value="1"/>
</dbReference>
<dbReference type="RefSeq" id="WP_037267290.1">
    <property type="nucleotide sequence ID" value="NZ_QHKI01000041.1"/>
</dbReference>
<dbReference type="PANTHER" id="PTHR46865">
    <property type="entry name" value="OXIDOREDUCTASE-RELATED"/>
    <property type="match status" value="1"/>
</dbReference>
<dbReference type="SUPFAM" id="SSF51905">
    <property type="entry name" value="FAD/NAD(P)-binding domain"/>
    <property type="match status" value="1"/>
</dbReference>
<dbReference type="AlphaFoldDB" id="A0A428YZX2"/>
<gene>
    <name evidence="2" type="ORF">DMH04_35150</name>
</gene>